<dbReference type="Gene3D" id="1.20.5.420">
    <property type="entry name" value="Immunoglobulin FC, subunit C"/>
    <property type="match status" value="1"/>
</dbReference>
<evidence type="ECO:0000259" key="11">
    <source>
        <dbReference type="Pfam" id="PF18097"/>
    </source>
</evidence>
<evidence type="ECO:0000256" key="5">
    <source>
        <dbReference type="ARBA" id="ARBA00022490"/>
    </source>
</evidence>
<dbReference type="InterPro" id="IPR023175">
    <property type="entry name" value="Vta1/CALS_N_sf"/>
</dbReference>
<evidence type="ECO:0000256" key="1">
    <source>
        <dbReference type="ARBA" id="ARBA00004481"/>
    </source>
</evidence>
<dbReference type="PANTHER" id="PTHR46009">
    <property type="entry name" value="VACUOLAR PROTEIN SORTING-ASSOCIATED PROTEIN VTA1 HOMOLOG"/>
    <property type="match status" value="1"/>
</dbReference>
<reference evidence="12 13" key="1">
    <citation type="journal article" date="2014" name="Nat. Genet.">
        <title>Genome and transcriptome of the porcine whipworm Trichuris suis.</title>
        <authorList>
            <person name="Jex A.R."/>
            <person name="Nejsum P."/>
            <person name="Schwarz E.M."/>
            <person name="Hu L."/>
            <person name="Young N.D."/>
            <person name="Hall R.S."/>
            <person name="Korhonen P.K."/>
            <person name="Liao S."/>
            <person name="Thamsborg S."/>
            <person name="Xia J."/>
            <person name="Xu P."/>
            <person name="Wang S."/>
            <person name="Scheerlinck J.P."/>
            <person name="Hofmann A."/>
            <person name="Sternberg P.W."/>
            <person name="Wang J."/>
            <person name="Gasser R.B."/>
        </authorList>
    </citation>
    <scope>NUCLEOTIDE SEQUENCE [LARGE SCALE GENOMIC DNA]</scope>
    <source>
        <strain evidence="12">DCEP-RM93M</strain>
    </source>
</reference>
<dbReference type="GO" id="GO:0015031">
    <property type="term" value="P:protein transport"/>
    <property type="evidence" value="ECO:0007669"/>
    <property type="project" value="UniProtKB-KW"/>
</dbReference>
<dbReference type="Pfam" id="PF04652">
    <property type="entry name" value="Vta1"/>
    <property type="match status" value="1"/>
</dbReference>
<comment type="subcellular location">
    <subcellularLocation>
        <location evidence="2">Cytoplasm</location>
    </subcellularLocation>
    <subcellularLocation>
        <location evidence="1">Endosome membrane</location>
        <topology evidence="1">Peripheral membrane protein</topology>
    </subcellularLocation>
</comment>
<evidence type="ECO:0000256" key="8">
    <source>
        <dbReference type="ARBA" id="ARBA00023136"/>
    </source>
</evidence>
<name>A0A085M4F5_9BILA</name>
<feature type="domain" description="Vta1 C-terminal" evidence="11">
    <location>
        <begin position="231"/>
        <end position="266"/>
    </location>
</feature>
<dbReference type="GO" id="GO:0010008">
    <property type="term" value="C:endosome membrane"/>
    <property type="evidence" value="ECO:0007669"/>
    <property type="project" value="UniProtKB-SubCell"/>
</dbReference>
<evidence type="ECO:0000313" key="13">
    <source>
        <dbReference type="Proteomes" id="UP000030764"/>
    </source>
</evidence>
<dbReference type="GO" id="GO:0032511">
    <property type="term" value="P:late endosome to vacuole transport via multivesicular body sorting pathway"/>
    <property type="evidence" value="ECO:0007669"/>
    <property type="project" value="InterPro"/>
</dbReference>
<evidence type="ECO:0000256" key="9">
    <source>
        <dbReference type="SAM" id="MobiDB-lite"/>
    </source>
</evidence>
<dbReference type="Pfam" id="PF18097">
    <property type="entry name" value="Vta1_C"/>
    <property type="match status" value="1"/>
</dbReference>
<dbReference type="Gene3D" id="1.25.40.270">
    <property type="entry name" value="Vacuolar protein sorting-associated protein vta1"/>
    <property type="match status" value="1"/>
</dbReference>
<dbReference type="GO" id="GO:0005771">
    <property type="term" value="C:multivesicular body"/>
    <property type="evidence" value="ECO:0007669"/>
    <property type="project" value="TreeGrafter"/>
</dbReference>
<dbReference type="InterPro" id="IPR039431">
    <property type="entry name" value="Vta1/CALS_N"/>
</dbReference>
<gene>
    <name evidence="12" type="ORF">M513_07083</name>
</gene>
<evidence type="ECO:0000256" key="3">
    <source>
        <dbReference type="ARBA" id="ARBA00007895"/>
    </source>
</evidence>
<evidence type="ECO:0000256" key="7">
    <source>
        <dbReference type="ARBA" id="ARBA00022927"/>
    </source>
</evidence>
<evidence type="ECO:0000256" key="4">
    <source>
        <dbReference type="ARBA" id="ARBA00022448"/>
    </source>
</evidence>
<keyword evidence="4" id="KW-0813">Transport</keyword>
<keyword evidence="13" id="KW-1185">Reference proteome</keyword>
<sequence>MASVPEKYKPLTPYLILSNEHAKRDPCVHFWSLVYFVQRAIEIDKASPECATFLGEKLKYLEEFKAQNRQIREITDELEAQCKLEEYSKKLFSFADNNDRAEVFNKSSSTPFCFCAFERNVIKAFHSAAHLMDILTIFGELSEGIAEMRKYARWKAAYLFNCMKEGRVPIPGPMADSEEKGDLQGKSTDLTNNAARPSKNQTEQALSPQRNESLNSSHPTNDYEKSLARTEQYSNAQKFCKYAISALEYEDVNTAIDNITKALELLKGFIPLQNAGNNQARQFSISRRQCMDQACMECSSSSIFLTH</sequence>
<dbReference type="AlphaFoldDB" id="A0A085M4F5"/>
<dbReference type="Proteomes" id="UP000030764">
    <property type="component" value="Unassembled WGS sequence"/>
</dbReference>
<keyword evidence="6" id="KW-0967">Endosome</keyword>
<evidence type="ECO:0000256" key="6">
    <source>
        <dbReference type="ARBA" id="ARBA00022753"/>
    </source>
</evidence>
<dbReference type="InterPro" id="IPR044538">
    <property type="entry name" value="Vta1-like"/>
</dbReference>
<evidence type="ECO:0000256" key="2">
    <source>
        <dbReference type="ARBA" id="ARBA00004496"/>
    </source>
</evidence>
<evidence type="ECO:0000313" key="12">
    <source>
        <dbReference type="EMBL" id="KFD52101.1"/>
    </source>
</evidence>
<dbReference type="InterPro" id="IPR041212">
    <property type="entry name" value="Vta1_C"/>
</dbReference>
<feature type="compositionally biased region" description="Polar residues" evidence="9">
    <location>
        <begin position="185"/>
        <end position="220"/>
    </location>
</feature>
<organism evidence="12 13">
    <name type="scientific">Trichuris suis</name>
    <name type="common">pig whipworm</name>
    <dbReference type="NCBI Taxonomy" id="68888"/>
    <lineage>
        <taxon>Eukaryota</taxon>
        <taxon>Metazoa</taxon>
        <taxon>Ecdysozoa</taxon>
        <taxon>Nematoda</taxon>
        <taxon>Enoplea</taxon>
        <taxon>Dorylaimia</taxon>
        <taxon>Trichinellida</taxon>
        <taxon>Trichuridae</taxon>
        <taxon>Trichuris</taxon>
    </lineage>
</organism>
<accession>A0A085M4F5</accession>
<keyword evidence="5" id="KW-0963">Cytoplasm</keyword>
<evidence type="ECO:0000259" key="10">
    <source>
        <dbReference type="Pfam" id="PF04652"/>
    </source>
</evidence>
<proteinExistence type="inferred from homology"/>
<dbReference type="EMBL" id="KL363232">
    <property type="protein sequence ID" value="KFD52101.1"/>
    <property type="molecule type" value="Genomic_DNA"/>
</dbReference>
<keyword evidence="8" id="KW-0472">Membrane</keyword>
<dbReference type="PANTHER" id="PTHR46009:SF1">
    <property type="entry name" value="VACUOLAR PROTEIN SORTING-ASSOCIATED PROTEIN VTA1 HOMOLOG"/>
    <property type="match status" value="1"/>
</dbReference>
<comment type="similarity">
    <text evidence="3">Belongs to the VTA1 family.</text>
</comment>
<feature type="domain" description="Vta1/callose synthase N-terminal" evidence="10">
    <location>
        <begin position="11"/>
        <end position="165"/>
    </location>
</feature>
<protein>
    <recommendedName>
        <fullName evidence="14">Vta1/callose synthase N-terminal domain-containing protein</fullName>
    </recommendedName>
</protein>
<evidence type="ECO:0008006" key="14">
    <source>
        <dbReference type="Google" id="ProtNLM"/>
    </source>
</evidence>
<feature type="region of interest" description="Disordered" evidence="9">
    <location>
        <begin position="171"/>
        <end position="228"/>
    </location>
</feature>
<keyword evidence="7" id="KW-0653">Protein transport</keyword>